<proteinExistence type="predicted"/>
<gene>
    <name evidence="1" type="ORF">F4148_20225</name>
</gene>
<reference evidence="1" key="1">
    <citation type="submission" date="2019-09" db="EMBL/GenBank/DDBJ databases">
        <title>Characterisation of the sponge microbiome using genome-centric metagenomics.</title>
        <authorList>
            <person name="Engelberts J.P."/>
            <person name="Robbins S.J."/>
            <person name="De Goeij J.M."/>
            <person name="Aranda M."/>
            <person name="Bell S.C."/>
            <person name="Webster N.S."/>
        </authorList>
    </citation>
    <scope>NUCLEOTIDE SEQUENCE</scope>
    <source>
        <strain evidence="1">SB0675_bin_29</strain>
    </source>
</reference>
<protein>
    <submittedName>
        <fullName evidence="1">Uncharacterized protein</fullName>
    </submittedName>
</protein>
<dbReference type="EMBL" id="VYDA01000718">
    <property type="protein sequence ID" value="MYH63968.1"/>
    <property type="molecule type" value="Genomic_DNA"/>
</dbReference>
<dbReference type="AlphaFoldDB" id="A0A6B1G6E9"/>
<evidence type="ECO:0000313" key="1">
    <source>
        <dbReference type="EMBL" id="MYH63968.1"/>
    </source>
</evidence>
<comment type="caution">
    <text evidence="1">The sequence shown here is derived from an EMBL/GenBank/DDBJ whole genome shotgun (WGS) entry which is preliminary data.</text>
</comment>
<name>A0A6B1G6E9_9CHLR</name>
<organism evidence="1">
    <name type="scientific">Caldilineaceae bacterium SB0675_bin_29</name>
    <dbReference type="NCBI Taxonomy" id="2605266"/>
    <lineage>
        <taxon>Bacteria</taxon>
        <taxon>Bacillati</taxon>
        <taxon>Chloroflexota</taxon>
        <taxon>Caldilineae</taxon>
        <taxon>Caldilineales</taxon>
        <taxon>Caldilineaceae</taxon>
    </lineage>
</organism>
<sequence length="89" mass="9954">MPIANYTPEEVASKGDTIYRQQLQGIVEPEHSGSFLVTDIKTDAYEIDVDDLKATKRLLASYPDAVIYGLRIGFLTAYRIGGRFTVNQK</sequence>
<accession>A0A6B1G6E9</accession>